<keyword evidence="3" id="KW-1185">Reference proteome</keyword>
<dbReference type="EMBL" id="OCNJ01000005">
    <property type="protein sequence ID" value="SOD95895.1"/>
    <property type="molecule type" value="Genomic_DNA"/>
</dbReference>
<evidence type="ECO:0000256" key="1">
    <source>
        <dbReference type="SAM" id="MobiDB-lite"/>
    </source>
</evidence>
<name>A0A286GK26_9PROT</name>
<dbReference type="RefSeq" id="WP_141415121.1">
    <property type="nucleotide sequence ID" value="NZ_OCNJ01000005.1"/>
</dbReference>
<accession>A0A286GK26</accession>
<gene>
    <name evidence="2" type="ORF">SAMN05421508_10550</name>
</gene>
<dbReference type="AlphaFoldDB" id="A0A286GK26"/>
<feature type="region of interest" description="Disordered" evidence="1">
    <location>
        <begin position="45"/>
        <end position="70"/>
    </location>
</feature>
<evidence type="ECO:0000313" key="3">
    <source>
        <dbReference type="Proteomes" id="UP000219621"/>
    </source>
</evidence>
<reference evidence="2 3" key="1">
    <citation type="submission" date="2017-09" db="EMBL/GenBank/DDBJ databases">
        <authorList>
            <person name="Ehlers B."/>
            <person name="Leendertz F.H."/>
        </authorList>
    </citation>
    <scope>NUCLEOTIDE SEQUENCE [LARGE SCALE GENOMIC DNA]</scope>
    <source>
        <strain evidence="2 3">USBA 140</strain>
    </source>
</reference>
<feature type="region of interest" description="Disordered" evidence="1">
    <location>
        <begin position="1"/>
        <end position="24"/>
    </location>
</feature>
<evidence type="ECO:0000313" key="2">
    <source>
        <dbReference type="EMBL" id="SOD95895.1"/>
    </source>
</evidence>
<protein>
    <submittedName>
        <fullName evidence="2">Uncharacterized protein</fullName>
    </submittedName>
</protein>
<dbReference type="Proteomes" id="UP000219621">
    <property type="component" value="Unassembled WGS sequence"/>
</dbReference>
<sequence>MSVVRFHSVTEAAMPDRRDDAAETEISTEALEEIDRRLAALDRGERLTGDELHADMEAWKAERREQRRRR</sequence>
<proteinExistence type="predicted"/>
<organism evidence="2 3">
    <name type="scientific">Caenispirillum bisanense</name>
    <dbReference type="NCBI Taxonomy" id="414052"/>
    <lineage>
        <taxon>Bacteria</taxon>
        <taxon>Pseudomonadati</taxon>
        <taxon>Pseudomonadota</taxon>
        <taxon>Alphaproteobacteria</taxon>
        <taxon>Rhodospirillales</taxon>
        <taxon>Novispirillaceae</taxon>
        <taxon>Caenispirillum</taxon>
    </lineage>
</organism>